<sequence length="242" mass="26703">MTVESSEGNPYDVFAEGYTAENEANLINGYYQRPAMLALAGDVSGRRILDAGCGSGPLFAALRDRGATVSGFDASAGMLELARRRLGDDADLQLARLGSPLPYADDTFDDVVAALVLHYLEDWGPALAELRRVLKPGGRLIVAVEHPFAINLMHRQAGRENEYKYFDTTNWVEEWTYGDQSAPVSLWHRPLHAMTDAFTAGGFRIRVISEPEPDPAAREVFPDSVAARSRFLCFLFFVLEAD</sequence>
<dbReference type="PANTHER" id="PTHR43861">
    <property type="entry name" value="TRANS-ACONITATE 2-METHYLTRANSFERASE-RELATED"/>
    <property type="match status" value="1"/>
</dbReference>
<dbReference type="InterPro" id="IPR013216">
    <property type="entry name" value="Methyltransf_11"/>
</dbReference>
<dbReference type="CDD" id="cd02440">
    <property type="entry name" value="AdoMet_MTases"/>
    <property type="match status" value="1"/>
</dbReference>
<dbReference type="GO" id="GO:0008757">
    <property type="term" value="F:S-adenosylmethionine-dependent methyltransferase activity"/>
    <property type="evidence" value="ECO:0007669"/>
    <property type="project" value="InterPro"/>
</dbReference>
<gene>
    <name evidence="2" type="ORF">SAMN05216223_11069</name>
</gene>
<dbReference type="Proteomes" id="UP000236754">
    <property type="component" value="Unassembled WGS sequence"/>
</dbReference>
<dbReference type="GO" id="GO:0017000">
    <property type="term" value="P:antibiotic biosynthetic process"/>
    <property type="evidence" value="ECO:0007669"/>
    <property type="project" value="UniProtKB-ARBA"/>
</dbReference>
<proteinExistence type="predicted"/>
<feature type="domain" description="Methyltransferase type 11" evidence="1">
    <location>
        <begin position="49"/>
        <end position="142"/>
    </location>
</feature>
<organism evidence="2 3">
    <name type="scientific">Actinacidiphila yanglinensis</name>
    <dbReference type="NCBI Taxonomy" id="310779"/>
    <lineage>
        <taxon>Bacteria</taxon>
        <taxon>Bacillati</taxon>
        <taxon>Actinomycetota</taxon>
        <taxon>Actinomycetes</taxon>
        <taxon>Kitasatosporales</taxon>
        <taxon>Streptomycetaceae</taxon>
        <taxon>Actinacidiphila</taxon>
    </lineage>
</organism>
<dbReference type="SUPFAM" id="SSF53335">
    <property type="entry name" value="S-adenosyl-L-methionine-dependent methyltransferases"/>
    <property type="match status" value="1"/>
</dbReference>
<evidence type="ECO:0000259" key="1">
    <source>
        <dbReference type="Pfam" id="PF08241"/>
    </source>
</evidence>
<evidence type="ECO:0000313" key="2">
    <source>
        <dbReference type="EMBL" id="SEG76262.1"/>
    </source>
</evidence>
<reference evidence="2 3" key="1">
    <citation type="submission" date="2016-10" db="EMBL/GenBank/DDBJ databases">
        <authorList>
            <person name="de Groot N.N."/>
        </authorList>
    </citation>
    <scope>NUCLEOTIDE SEQUENCE [LARGE SCALE GENOMIC DNA]</scope>
    <source>
        <strain evidence="2 3">CGMCC 4.2023</strain>
    </source>
</reference>
<dbReference type="RefSeq" id="WP_407642876.1">
    <property type="nucleotide sequence ID" value="NZ_FNVU01000010.1"/>
</dbReference>
<dbReference type="PANTHER" id="PTHR43861:SF1">
    <property type="entry name" value="TRANS-ACONITATE 2-METHYLTRANSFERASE"/>
    <property type="match status" value="1"/>
</dbReference>
<accession>A0A1H6CTI3</accession>
<dbReference type="InterPro" id="IPR029063">
    <property type="entry name" value="SAM-dependent_MTases_sf"/>
</dbReference>
<keyword evidence="3" id="KW-1185">Reference proteome</keyword>
<protein>
    <submittedName>
        <fullName evidence="2">Methyltransferase domain-containing protein</fullName>
    </submittedName>
</protein>
<dbReference type="Gene3D" id="3.40.50.150">
    <property type="entry name" value="Vaccinia Virus protein VP39"/>
    <property type="match status" value="1"/>
</dbReference>
<keyword evidence="2" id="KW-0489">Methyltransferase</keyword>
<name>A0A1H6CTI3_9ACTN</name>
<dbReference type="AlphaFoldDB" id="A0A1H6CTI3"/>
<evidence type="ECO:0000313" key="3">
    <source>
        <dbReference type="Proteomes" id="UP000236754"/>
    </source>
</evidence>
<dbReference type="EMBL" id="FNVU01000010">
    <property type="protein sequence ID" value="SEG76262.1"/>
    <property type="molecule type" value="Genomic_DNA"/>
</dbReference>
<keyword evidence="2" id="KW-0808">Transferase</keyword>
<dbReference type="Pfam" id="PF08241">
    <property type="entry name" value="Methyltransf_11"/>
    <property type="match status" value="1"/>
</dbReference>
<dbReference type="GO" id="GO:0032259">
    <property type="term" value="P:methylation"/>
    <property type="evidence" value="ECO:0007669"/>
    <property type="project" value="UniProtKB-KW"/>
</dbReference>